<dbReference type="OrthoDB" id="10443160at2759"/>
<keyword evidence="2" id="KW-0472">Membrane</keyword>
<reference evidence="3" key="1">
    <citation type="submission" date="2021-02" db="EMBL/GenBank/DDBJ databases">
        <authorList>
            <person name="Nowell W R."/>
        </authorList>
    </citation>
    <scope>NUCLEOTIDE SEQUENCE</scope>
    <source>
        <strain evidence="3">Ploen Becks lab</strain>
    </source>
</reference>
<feature type="coiled-coil region" evidence="1">
    <location>
        <begin position="483"/>
        <end position="510"/>
    </location>
</feature>
<dbReference type="AlphaFoldDB" id="A0A813M2F0"/>
<evidence type="ECO:0000256" key="2">
    <source>
        <dbReference type="SAM" id="Phobius"/>
    </source>
</evidence>
<gene>
    <name evidence="3" type="ORF">OXX778_LOCUS1581</name>
</gene>
<proteinExistence type="predicted"/>
<keyword evidence="2" id="KW-1133">Transmembrane helix</keyword>
<protein>
    <submittedName>
        <fullName evidence="3">Uncharacterized protein</fullName>
    </submittedName>
</protein>
<accession>A0A813M2F0</accession>
<evidence type="ECO:0000313" key="3">
    <source>
        <dbReference type="EMBL" id="CAF0715431.1"/>
    </source>
</evidence>
<dbReference type="Proteomes" id="UP000663879">
    <property type="component" value="Unassembled WGS sequence"/>
</dbReference>
<sequence length="685" mass="80325">MSRIDAIDKKKFFETIDSYNFKETEALSQKLIDKNALTNDSIFRIGAKALTMINSIKDKTQLKNAFKPFMTWFDFCFKHQQKQTPKNSIIYYGIMFCKSLIQEQILDLADDLLNKLQDIYPFLCENKYDGETERYLKYLAPLCYNQAINKELINRDLDSAIKLFQHGIKFYIKVNTNFYVLFNSIRVFELNFIRTPKFEKFYDELFLFLKEPILSNECKNHIETQSFSMKFLLALFVQFRTTSFSNDIKINPKNENMYFDFLKNNFDNYNMKEIPELELGKDAVKIICLIKTYSAQFSQRKTANLLQENTQYEIQLNKKFTEMNKKCIELNKFFNYWLLANLFDLFVSSLSIFLNNLSMHPKFVTDSLVESFKSIADIYSNNSKQMFLTQNQIEIDTLSKSLFHKPIIFYNTVAKLIELKLKIRDVNLNSTSISSVEISKIAASHAVIYWPEPERKFSVISIYAIKAEPEELIKEGGKLKQKILDLTEALEKKKEKNDTLIKKIDNLSISLELYQQTFDKEEIVKILKMSRAFLSIHSENNEEVSFPLSDKFYDIFVPESNLILINEYIEHIKESQGDSYFKKILAVLIDDRSVFRKNTATEIKTIYSKKVNAVLSLVKERDSKFSAKRITDLINRMVQNSKKSQENDSITPKVLNKDTTKFFNRSGGCRKYLMDKTNIDSDDDE</sequence>
<name>A0A813M2F0_9BILA</name>
<evidence type="ECO:0000313" key="4">
    <source>
        <dbReference type="Proteomes" id="UP000663879"/>
    </source>
</evidence>
<evidence type="ECO:0000256" key="1">
    <source>
        <dbReference type="SAM" id="Coils"/>
    </source>
</evidence>
<keyword evidence="1" id="KW-0175">Coiled coil</keyword>
<keyword evidence="4" id="KW-1185">Reference proteome</keyword>
<dbReference type="EMBL" id="CAJNOC010000105">
    <property type="protein sequence ID" value="CAF0715431.1"/>
    <property type="molecule type" value="Genomic_DNA"/>
</dbReference>
<feature type="transmembrane region" description="Helical" evidence="2">
    <location>
        <begin position="333"/>
        <end position="354"/>
    </location>
</feature>
<comment type="caution">
    <text evidence="3">The sequence shown here is derived from an EMBL/GenBank/DDBJ whole genome shotgun (WGS) entry which is preliminary data.</text>
</comment>
<organism evidence="3 4">
    <name type="scientific">Brachionus calyciflorus</name>
    <dbReference type="NCBI Taxonomy" id="104777"/>
    <lineage>
        <taxon>Eukaryota</taxon>
        <taxon>Metazoa</taxon>
        <taxon>Spiralia</taxon>
        <taxon>Gnathifera</taxon>
        <taxon>Rotifera</taxon>
        <taxon>Eurotatoria</taxon>
        <taxon>Monogononta</taxon>
        <taxon>Pseudotrocha</taxon>
        <taxon>Ploima</taxon>
        <taxon>Brachionidae</taxon>
        <taxon>Brachionus</taxon>
    </lineage>
</organism>
<keyword evidence="2" id="KW-0812">Transmembrane</keyword>